<proteinExistence type="predicted"/>
<reference evidence="2 3" key="1">
    <citation type="submission" date="2016-07" db="EMBL/GenBank/DDBJ databases">
        <title>Pervasive Adenine N6-methylation of Active Genes in Fungi.</title>
        <authorList>
            <consortium name="DOE Joint Genome Institute"/>
            <person name="Mondo S.J."/>
            <person name="Dannebaum R.O."/>
            <person name="Kuo R.C."/>
            <person name="Labutti K."/>
            <person name="Haridas S."/>
            <person name="Kuo A."/>
            <person name="Salamov A."/>
            <person name="Ahrendt S.R."/>
            <person name="Lipzen A."/>
            <person name="Sullivan W."/>
            <person name="Andreopoulos W.B."/>
            <person name="Clum A."/>
            <person name="Lindquist E."/>
            <person name="Daum C."/>
            <person name="Ramamoorthy G.K."/>
            <person name="Gryganskyi A."/>
            <person name="Culley D."/>
            <person name="Magnuson J.K."/>
            <person name="James T.Y."/>
            <person name="O'Malley M.A."/>
            <person name="Stajich J.E."/>
            <person name="Spatafora J.W."/>
            <person name="Visel A."/>
            <person name="Grigoriev I.V."/>
        </authorList>
    </citation>
    <scope>NUCLEOTIDE SEQUENCE [LARGE SCALE GENOMIC DNA]</scope>
    <source>
        <strain evidence="2 3">JEL800</strain>
    </source>
</reference>
<evidence type="ECO:0000256" key="1">
    <source>
        <dbReference type="SAM" id="MobiDB-lite"/>
    </source>
</evidence>
<keyword evidence="3" id="KW-1185">Reference proteome</keyword>
<organism evidence="2 3">
    <name type="scientific">Rhizoclosmatium globosum</name>
    <dbReference type="NCBI Taxonomy" id="329046"/>
    <lineage>
        <taxon>Eukaryota</taxon>
        <taxon>Fungi</taxon>
        <taxon>Fungi incertae sedis</taxon>
        <taxon>Chytridiomycota</taxon>
        <taxon>Chytridiomycota incertae sedis</taxon>
        <taxon>Chytridiomycetes</taxon>
        <taxon>Chytridiales</taxon>
        <taxon>Chytriomycetaceae</taxon>
        <taxon>Rhizoclosmatium</taxon>
    </lineage>
</organism>
<name>A0A1Y2AHK0_9FUNG</name>
<protein>
    <submittedName>
        <fullName evidence="2">Uncharacterized protein</fullName>
    </submittedName>
</protein>
<feature type="compositionally biased region" description="Basic and acidic residues" evidence="1">
    <location>
        <begin position="16"/>
        <end position="44"/>
    </location>
</feature>
<dbReference type="EMBL" id="MCGO01000187">
    <property type="protein sequence ID" value="ORY22059.1"/>
    <property type="molecule type" value="Genomic_DNA"/>
</dbReference>
<gene>
    <name evidence="2" type="ORF">BCR33DRAFT_166625</name>
</gene>
<evidence type="ECO:0000313" key="3">
    <source>
        <dbReference type="Proteomes" id="UP000193642"/>
    </source>
</evidence>
<evidence type="ECO:0000313" key="2">
    <source>
        <dbReference type="EMBL" id="ORY22059.1"/>
    </source>
</evidence>
<dbReference type="Proteomes" id="UP000193642">
    <property type="component" value="Unassembled WGS sequence"/>
</dbReference>
<sequence length="108" mass="12338">MEPNAANALQTLKIKYGDKPVMHSEQKDYEEPMDDSENKSKDDEQVNTGKSRVSMYANILYSGPWFTHLVCITSTQAIVRHKTQNVFPTETMPKTFSPRLESLFSSLH</sequence>
<comment type="caution">
    <text evidence="2">The sequence shown here is derived from an EMBL/GenBank/DDBJ whole genome shotgun (WGS) entry which is preliminary data.</text>
</comment>
<accession>A0A1Y2AHK0</accession>
<dbReference type="AlphaFoldDB" id="A0A1Y2AHK0"/>
<feature type="region of interest" description="Disordered" evidence="1">
    <location>
        <begin position="16"/>
        <end position="49"/>
    </location>
</feature>